<dbReference type="Pfam" id="PF02518">
    <property type="entry name" value="HATPase_c"/>
    <property type="match status" value="1"/>
</dbReference>
<dbReference type="Gene3D" id="3.40.50.2300">
    <property type="match status" value="1"/>
</dbReference>
<keyword evidence="8" id="KW-0175">Coiled coil</keyword>
<evidence type="ECO:0000256" key="9">
    <source>
        <dbReference type="SAM" id="Phobius"/>
    </source>
</evidence>
<dbReference type="RefSeq" id="WP_149838446.1">
    <property type="nucleotide sequence ID" value="NZ_VUOC01000002.1"/>
</dbReference>
<dbReference type="InterPro" id="IPR000792">
    <property type="entry name" value="Tscrpt_reg_LuxR_C"/>
</dbReference>
<dbReference type="SMART" id="SM00387">
    <property type="entry name" value="HATPase_c"/>
    <property type="match status" value="1"/>
</dbReference>
<dbReference type="InterPro" id="IPR004358">
    <property type="entry name" value="Sig_transdc_His_kin-like_C"/>
</dbReference>
<evidence type="ECO:0000313" key="13">
    <source>
        <dbReference type="EMBL" id="KAA2243571.1"/>
    </source>
</evidence>
<dbReference type="PRINTS" id="PR00344">
    <property type="entry name" value="BCTRLSENSOR"/>
</dbReference>
<dbReference type="SUPFAM" id="SSF47384">
    <property type="entry name" value="Homodimeric domain of signal transducing histidine kinase"/>
    <property type="match status" value="1"/>
</dbReference>
<dbReference type="Pfam" id="PF00196">
    <property type="entry name" value="GerE"/>
    <property type="match status" value="1"/>
</dbReference>
<dbReference type="InterPro" id="IPR005467">
    <property type="entry name" value="His_kinase_dom"/>
</dbReference>
<keyword evidence="9" id="KW-0812">Transmembrane</keyword>
<dbReference type="SUPFAM" id="SSF46894">
    <property type="entry name" value="C-terminal effector domain of the bipartite response regulators"/>
    <property type="match status" value="1"/>
</dbReference>
<evidence type="ECO:0000256" key="6">
    <source>
        <dbReference type="ARBA" id="ARBA00023125"/>
    </source>
</evidence>
<evidence type="ECO:0000256" key="3">
    <source>
        <dbReference type="ARBA" id="ARBA00022553"/>
    </source>
</evidence>
<dbReference type="InterPro" id="IPR016032">
    <property type="entry name" value="Sig_transdc_resp-reg_C-effctor"/>
</dbReference>
<reference evidence="13 14" key="1">
    <citation type="submission" date="2019-09" db="EMBL/GenBank/DDBJ databases">
        <title>Chitinophaga ginsengihumi sp. nov., isolated from soil of ginseng rhizosphere.</title>
        <authorList>
            <person name="Lee J."/>
        </authorList>
    </citation>
    <scope>NUCLEOTIDE SEQUENCE [LARGE SCALE GENOMIC DNA]</scope>
    <source>
        <strain evidence="13 14">BN140078</strain>
    </source>
</reference>
<dbReference type="PRINTS" id="PR00038">
    <property type="entry name" value="HTHLUXR"/>
</dbReference>
<sequence>MLLFHIQLNLVIFCIILLEIVIFWNQLVSFLARRHEKERLWHIILVGALILYNMAENLVEMPDKNIPLPYTLQIIINQGFGYLVTAYMPFYSVMTTGLPRLEFHRKYGFLFLVVPFIVFYTIYFPITGNLDHTLLYAYICTGAYAVYALIDLGRMIAISQRTETNKARTRERWWIFASLVFWCTSPVVGVFLGQPNWVVGVFNNVVYLLLNFTLMRQTVQKSKAEYQQLQQYALNLEKEVNKQTAELKKSNEQRTNAFVNLVHETKTPITLMNNYLEEYIQKHGYNEDLLIVKRNLSKLNNDISNLFDLERYDKGLPVYNYAQVMNVSQVLTDNLILFRNYSRKKKLTLKEDVEDDVLMKADPDAISRIVVNLVENAIKYTEEGGEINVSLETAGNRLRLMVQDNGIGIEPGLQKKIFEPYYQINIQKKSAQGMGLGLPMVKKIVDGLGGQIFIESNPQQKKGTRMVVTLPRHLLARNEAVVSDYKISDSSGLEVSDFNIRDTAYDPRRQTILLVEDNQAMISYLLKKLQERYNVCVAFNGNEALKKVKGYPVPPDLIISDVMMDKVDGFKFARIISESPDYNHIPFIFLSAKFTSKDKLEGLKLGALDYIPKPFRMEELIQKINSVLDNALRQKKSLLNNTIKALQKVENLDLKQAASGGFEQNCSQYNLTTREVDIARLICEGHSYKEIGDNLFIAERTVKKHAQNIFEKTNVSNKVQLINKLQA</sequence>
<dbReference type="EMBL" id="VUOC01000002">
    <property type="protein sequence ID" value="KAA2243571.1"/>
    <property type="molecule type" value="Genomic_DNA"/>
</dbReference>
<dbReference type="SUPFAM" id="SSF52172">
    <property type="entry name" value="CheY-like"/>
    <property type="match status" value="1"/>
</dbReference>
<evidence type="ECO:0000259" key="11">
    <source>
        <dbReference type="PROSITE" id="PS50109"/>
    </source>
</evidence>
<keyword evidence="5" id="KW-0418">Kinase</keyword>
<keyword evidence="4" id="KW-0808">Transferase</keyword>
<dbReference type="GO" id="GO:0003677">
    <property type="term" value="F:DNA binding"/>
    <property type="evidence" value="ECO:0007669"/>
    <property type="project" value="UniProtKB-KW"/>
</dbReference>
<dbReference type="FunFam" id="3.30.565.10:FF:000006">
    <property type="entry name" value="Sensor histidine kinase WalK"/>
    <property type="match status" value="1"/>
</dbReference>
<dbReference type="Proteomes" id="UP000324611">
    <property type="component" value="Unassembled WGS sequence"/>
</dbReference>
<proteinExistence type="predicted"/>
<organism evidence="13 14">
    <name type="scientific">Chitinophaga agrisoli</name>
    <dbReference type="NCBI Taxonomy" id="2607653"/>
    <lineage>
        <taxon>Bacteria</taxon>
        <taxon>Pseudomonadati</taxon>
        <taxon>Bacteroidota</taxon>
        <taxon>Chitinophagia</taxon>
        <taxon>Chitinophagales</taxon>
        <taxon>Chitinophagaceae</taxon>
        <taxon>Chitinophaga</taxon>
    </lineage>
</organism>
<dbReference type="GO" id="GO:0000155">
    <property type="term" value="F:phosphorelay sensor kinase activity"/>
    <property type="evidence" value="ECO:0007669"/>
    <property type="project" value="InterPro"/>
</dbReference>
<evidence type="ECO:0000259" key="10">
    <source>
        <dbReference type="PROSITE" id="PS50043"/>
    </source>
</evidence>
<evidence type="ECO:0000259" key="12">
    <source>
        <dbReference type="PROSITE" id="PS50110"/>
    </source>
</evidence>
<dbReference type="InterPro" id="IPR011006">
    <property type="entry name" value="CheY-like_superfamily"/>
</dbReference>
<comment type="catalytic activity">
    <reaction evidence="1">
        <text>ATP + protein L-histidine = ADP + protein N-phospho-L-histidine.</text>
        <dbReference type="EC" id="2.7.13.3"/>
    </reaction>
</comment>
<keyword evidence="6" id="KW-0238">DNA-binding</keyword>
<dbReference type="AlphaFoldDB" id="A0A5B2VW85"/>
<dbReference type="PANTHER" id="PTHR43547:SF2">
    <property type="entry name" value="HYBRID SIGNAL TRANSDUCTION HISTIDINE KINASE C"/>
    <property type="match status" value="1"/>
</dbReference>
<feature type="transmembrane region" description="Helical" evidence="9">
    <location>
        <begin position="6"/>
        <end position="27"/>
    </location>
</feature>
<dbReference type="Pfam" id="PF00072">
    <property type="entry name" value="Response_reg"/>
    <property type="match status" value="1"/>
</dbReference>
<dbReference type="PROSITE" id="PS50110">
    <property type="entry name" value="RESPONSE_REGULATORY"/>
    <property type="match status" value="1"/>
</dbReference>
<dbReference type="CDD" id="cd00075">
    <property type="entry name" value="HATPase"/>
    <property type="match status" value="1"/>
</dbReference>
<feature type="transmembrane region" description="Helical" evidence="9">
    <location>
        <begin position="133"/>
        <end position="152"/>
    </location>
</feature>
<evidence type="ECO:0000256" key="7">
    <source>
        <dbReference type="PROSITE-ProRule" id="PRU00169"/>
    </source>
</evidence>
<evidence type="ECO:0000256" key="2">
    <source>
        <dbReference type="ARBA" id="ARBA00012438"/>
    </source>
</evidence>
<dbReference type="Gene3D" id="1.10.10.10">
    <property type="entry name" value="Winged helix-like DNA-binding domain superfamily/Winged helix DNA-binding domain"/>
    <property type="match status" value="1"/>
</dbReference>
<dbReference type="CDD" id="cd06170">
    <property type="entry name" value="LuxR_C_like"/>
    <property type="match status" value="1"/>
</dbReference>
<dbReference type="InterPro" id="IPR036890">
    <property type="entry name" value="HATPase_C_sf"/>
</dbReference>
<keyword evidence="9" id="KW-0472">Membrane</keyword>
<dbReference type="PROSITE" id="PS50109">
    <property type="entry name" value="HIS_KIN"/>
    <property type="match status" value="1"/>
</dbReference>
<keyword evidence="14" id="KW-1185">Reference proteome</keyword>
<dbReference type="SUPFAM" id="SSF55874">
    <property type="entry name" value="ATPase domain of HSP90 chaperone/DNA topoisomerase II/histidine kinase"/>
    <property type="match status" value="1"/>
</dbReference>
<comment type="caution">
    <text evidence="13">The sequence shown here is derived from an EMBL/GenBank/DDBJ whole genome shotgun (WGS) entry which is preliminary data.</text>
</comment>
<dbReference type="InterPro" id="IPR036097">
    <property type="entry name" value="HisK_dim/P_sf"/>
</dbReference>
<feature type="transmembrane region" description="Helical" evidence="9">
    <location>
        <begin position="39"/>
        <end position="55"/>
    </location>
</feature>
<dbReference type="Gene3D" id="3.30.565.10">
    <property type="entry name" value="Histidine kinase-like ATPase, C-terminal domain"/>
    <property type="match status" value="1"/>
</dbReference>
<feature type="domain" description="HTH luxR-type" evidence="10">
    <location>
        <begin position="664"/>
        <end position="727"/>
    </location>
</feature>
<dbReference type="PANTHER" id="PTHR43547">
    <property type="entry name" value="TWO-COMPONENT HISTIDINE KINASE"/>
    <property type="match status" value="1"/>
</dbReference>
<dbReference type="Gene3D" id="1.10.287.130">
    <property type="match status" value="1"/>
</dbReference>
<feature type="coiled-coil region" evidence="8">
    <location>
        <begin position="219"/>
        <end position="253"/>
    </location>
</feature>
<name>A0A5B2VW85_9BACT</name>
<gene>
    <name evidence="13" type="ORF">F0L74_13855</name>
</gene>
<keyword evidence="3 7" id="KW-0597">Phosphoprotein</keyword>
<dbReference type="InterPro" id="IPR003594">
    <property type="entry name" value="HATPase_dom"/>
</dbReference>
<dbReference type="PROSITE" id="PS50043">
    <property type="entry name" value="HTH_LUXR_2"/>
    <property type="match status" value="1"/>
</dbReference>
<evidence type="ECO:0000313" key="14">
    <source>
        <dbReference type="Proteomes" id="UP000324611"/>
    </source>
</evidence>
<evidence type="ECO:0000256" key="4">
    <source>
        <dbReference type="ARBA" id="ARBA00022679"/>
    </source>
</evidence>
<accession>A0A5B2VW85</accession>
<feature type="transmembrane region" description="Helical" evidence="9">
    <location>
        <begin position="173"/>
        <end position="191"/>
    </location>
</feature>
<evidence type="ECO:0000256" key="5">
    <source>
        <dbReference type="ARBA" id="ARBA00022777"/>
    </source>
</evidence>
<dbReference type="PROSITE" id="PS00622">
    <property type="entry name" value="HTH_LUXR_1"/>
    <property type="match status" value="1"/>
</dbReference>
<feature type="transmembrane region" description="Helical" evidence="9">
    <location>
        <begin position="107"/>
        <end position="127"/>
    </location>
</feature>
<feature type="transmembrane region" description="Helical" evidence="9">
    <location>
        <begin position="75"/>
        <end position="95"/>
    </location>
</feature>
<protein>
    <recommendedName>
        <fullName evidence="2">histidine kinase</fullName>
        <ecNumber evidence="2">2.7.13.3</ecNumber>
    </recommendedName>
</protein>
<reference evidence="13 14" key="2">
    <citation type="submission" date="2019-09" db="EMBL/GenBank/DDBJ databases">
        <authorList>
            <person name="Jin C."/>
        </authorList>
    </citation>
    <scope>NUCLEOTIDE SEQUENCE [LARGE SCALE GENOMIC DNA]</scope>
    <source>
        <strain evidence="13 14">BN140078</strain>
    </source>
</reference>
<evidence type="ECO:0000256" key="8">
    <source>
        <dbReference type="SAM" id="Coils"/>
    </source>
</evidence>
<dbReference type="SMART" id="SM00448">
    <property type="entry name" value="REC"/>
    <property type="match status" value="1"/>
</dbReference>
<dbReference type="InterPro" id="IPR036388">
    <property type="entry name" value="WH-like_DNA-bd_sf"/>
</dbReference>
<evidence type="ECO:0000256" key="1">
    <source>
        <dbReference type="ARBA" id="ARBA00000085"/>
    </source>
</evidence>
<dbReference type="GO" id="GO:0006355">
    <property type="term" value="P:regulation of DNA-templated transcription"/>
    <property type="evidence" value="ECO:0007669"/>
    <property type="project" value="InterPro"/>
</dbReference>
<dbReference type="EC" id="2.7.13.3" evidence="2"/>
<feature type="domain" description="Histidine kinase" evidence="11">
    <location>
        <begin position="260"/>
        <end position="474"/>
    </location>
</feature>
<dbReference type="SMART" id="SM00421">
    <property type="entry name" value="HTH_LUXR"/>
    <property type="match status" value="1"/>
</dbReference>
<feature type="domain" description="Response regulatory" evidence="12">
    <location>
        <begin position="511"/>
        <end position="628"/>
    </location>
</feature>
<dbReference type="InterPro" id="IPR001789">
    <property type="entry name" value="Sig_transdc_resp-reg_receiver"/>
</dbReference>
<keyword evidence="9" id="KW-1133">Transmembrane helix</keyword>
<feature type="modified residue" description="4-aspartylphosphate" evidence="7">
    <location>
        <position position="561"/>
    </location>
</feature>